<keyword evidence="2" id="KW-1185">Reference proteome</keyword>
<proteinExistence type="predicted"/>
<dbReference type="Proteomes" id="UP000081671">
    <property type="component" value="Unplaced"/>
</dbReference>
<keyword evidence="1" id="KW-0732">Signal</keyword>
<organism evidence="2 3">
    <name type="scientific">Dipodomys ordii</name>
    <name type="common">Ord's kangaroo rat</name>
    <dbReference type="NCBI Taxonomy" id="10020"/>
    <lineage>
        <taxon>Eukaryota</taxon>
        <taxon>Metazoa</taxon>
        <taxon>Chordata</taxon>
        <taxon>Craniata</taxon>
        <taxon>Vertebrata</taxon>
        <taxon>Euteleostomi</taxon>
        <taxon>Mammalia</taxon>
        <taxon>Eutheria</taxon>
        <taxon>Euarchontoglires</taxon>
        <taxon>Glires</taxon>
        <taxon>Rodentia</taxon>
        <taxon>Castorimorpha</taxon>
        <taxon>Heteromyidae</taxon>
        <taxon>Dipodomyinae</taxon>
        <taxon>Dipodomys</taxon>
    </lineage>
</organism>
<dbReference type="RefSeq" id="XP_012870458.1">
    <property type="nucleotide sequence ID" value="XM_013015004.1"/>
</dbReference>
<name>A0A1S3F1H1_DIPOR</name>
<sequence>MVPAACVLLWALLLSLGSRAAGARNSTSAPTMTTGMQRVSFRFGAPARSRRTTNNANQTTLRKPKITLEDENDALATADRLAGPAAAELLATVTGISRTAIPSPNEDEDGSLEEGVVIDARKNNTSSGTPDTTPKKVLTSSARKVVANSQDKEIRMTTDLPPLTAKYTDELLSSVASLNQWSTAGSTPKTWPSSSHTAMPAPEDLRLVLMPWGPWHCHCKSGTMSRSRAGKLQGLSGRLRVGALSQLRTEHRPCTYQQCPCNRLREECPLDTGLCAESSCSSQTTTTSRTTTTTILPPIHLRRRPLPVPPTTPSPALAFWKRVKNGLEDIWNSLSSVFTEMQPVSV</sequence>
<dbReference type="OrthoDB" id="9537043at2759"/>
<protein>
    <submittedName>
        <fullName evidence="3">Protein MENT</fullName>
    </submittedName>
</protein>
<gene>
    <name evidence="3" type="primary">LOC105984729</name>
</gene>
<dbReference type="Pfam" id="PF15322">
    <property type="entry name" value="PMSI1"/>
    <property type="match status" value="1"/>
</dbReference>
<feature type="chain" id="PRO_5010380268" evidence="1">
    <location>
        <begin position="24"/>
        <end position="346"/>
    </location>
</feature>
<evidence type="ECO:0000256" key="1">
    <source>
        <dbReference type="SAM" id="SignalP"/>
    </source>
</evidence>
<dbReference type="PANTHER" id="PTHR16240:SF2">
    <property type="entry name" value="PROTEIN MENT"/>
    <property type="match status" value="1"/>
</dbReference>
<dbReference type="KEGG" id="dord:105984729"/>
<reference evidence="3" key="1">
    <citation type="submission" date="2025-08" db="UniProtKB">
        <authorList>
            <consortium name="RefSeq"/>
        </authorList>
    </citation>
    <scope>IDENTIFICATION</scope>
    <source>
        <tissue evidence="3">Kidney</tissue>
    </source>
</reference>
<feature type="signal peptide" evidence="1">
    <location>
        <begin position="1"/>
        <end position="23"/>
    </location>
</feature>
<dbReference type="GO" id="GO:0042127">
    <property type="term" value="P:regulation of cell population proliferation"/>
    <property type="evidence" value="ECO:0007669"/>
    <property type="project" value="TreeGrafter"/>
</dbReference>
<dbReference type="PANTHER" id="PTHR16240">
    <property type="entry name" value="PROTEIN MENT"/>
    <property type="match status" value="1"/>
</dbReference>
<evidence type="ECO:0000313" key="2">
    <source>
        <dbReference type="Proteomes" id="UP000081671"/>
    </source>
</evidence>
<dbReference type="InParanoid" id="A0A1S3F1H1"/>
<dbReference type="GeneID" id="105984729"/>
<evidence type="ECO:0000313" key="3">
    <source>
        <dbReference type="RefSeq" id="XP_012870458.1"/>
    </source>
</evidence>
<dbReference type="AlphaFoldDB" id="A0A1S3F1H1"/>
<dbReference type="FunCoup" id="A0A1S3F1H1">
    <property type="interactions" value="3"/>
</dbReference>
<accession>A0A1S3F1H1</accession>
<dbReference type="InterPro" id="IPR029292">
    <property type="entry name" value="MENT"/>
</dbReference>